<gene>
    <name evidence="2" type="ORF">BSAL_47190</name>
</gene>
<keyword evidence="3" id="KW-1185">Reference proteome</keyword>
<comment type="cofactor">
    <cofactor evidence="1">
        <name>Fe cation</name>
        <dbReference type="ChEBI" id="CHEBI:24875"/>
    </cofactor>
</comment>
<protein>
    <submittedName>
        <fullName evidence="2">Phytanoyl-CoA dioxygenase, putative</fullName>
    </submittedName>
</protein>
<dbReference type="GO" id="GO:0046872">
    <property type="term" value="F:metal ion binding"/>
    <property type="evidence" value="ECO:0007669"/>
    <property type="project" value="UniProtKB-ARBA"/>
</dbReference>
<proteinExistence type="predicted"/>
<accession>A0A0S4JVH0</accession>
<dbReference type="Proteomes" id="UP000051952">
    <property type="component" value="Unassembled WGS sequence"/>
</dbReference>
<evidence type="ECO:0000256" key="1">
    <source>
        <dbReference type="ARBA" id="ARBA00001962"/>
    </source>
</evidence>
<reference evidence="3" key="1">
    <citation type="submission" date="2015-09" db="EMBL/GenBank/DDBJ databases">
        <authorList>
            <consortium name="Pathogen Informatics"/>
        </authorList>
    </citation>
    <scope>NUCLEOTIDE SEQUENCE [LARGE SCALE GENOMIC DNA]</scope>
    <source>
        <strain evidence="3">Lake Konstanz</strain>
    </source>
</reference>
<dbReference type="Pfam" id="PF05721">
    <property type="entry name" value="PhyH"/>
    <property type="match status" value="1"/>
</dbReference>
<evidence type="ECO:0000313" key="2">
    <source>
        <dbReference type="EMBL" id="CUG94239.1"/>
    </source>
</evidence>
<dbReference type="OrthoDB" id="445007at2759"/>
<sequence length="251" mass="28144">MLGIRAQEILAESIESGIPLEKMIEQDANVPVIVPEKSRKDQVCRIEDYITPALSGKHMCYPDKVRDFMTSLFGETYALFKEKINFKWPGGGAFPHHQDYPAYGFLAPKTHATAMLTIDPATTENGCLQVALDWTAAMSGCEGIDMDKLSSGTAVIPFCEGGAENGSIKPDYVKKFTWAEVHTTPDQLLIFSSFLPHYSLVNSCNKARRAMFLTHNRLSEGEQRKFYYDKKRNDPNNPMFHIATPTQHSAM</sequence>
<evidence type="ECO:0000313" key="3">
    <source>
        <dbReference type="Proteomes" id="UP000051952"/>
    </source>
</evidence>
<dbReference type="EMBL" id="CYKH01002227">
    <property type="protein sequence ID" value="CUG94239.1"/>
    <property type="molecule type" value="Genomic_DNA"/>
</dbReference>
<dbReference type="SUPFAM" id="SSF51197">
    <property type="entry name" value="Clavaminate synthase-like"/>
    <property type="match status" value="1"/>
</dbReference>
<keyword evidence="2" id="KW-0223">Dioxygenase</keyword>
<dbReference type="InterPro" id="IPR008775">
    <property type="entry name" value="Phytyl_CoA_dOase-like"/>
</dbReference>
<dbReference type="AlphaFoldDB" id="A0A0S4JVH0"/>
<dbReference type="GO" id="GO:0051213">
    <property type="term" value="F:dioxygenase activity"/>
    <property type="evidence" value="ECO:0007669"/>
    <property type="project" value="UniProtKB-KW"/>
</dbReference>
<dbReference type="PANTHER" id="PTHR20883">
    <property type="entry name" value="PHYTANOYL-COA DIOXYGENASE DOMAIN CONTAINING 1"/>
    <property type="match status" value="1"/>
</dbReference>
<organism evidence="2 3">
    <name type="scientific">Bodo saltans</name>
    <name type="common">Flagellated protozoan</name>
    <dbReference type="NCBI Taxonomy" id="75058"/>
    <lineage>
        <taxon>Eukaryota</taxon>
        <taxon>Discoba</taxon>
        <taxon>Euglenozoa</taxon>
        <taxon>Kinetoplastea</taxon>
        <taxon>Metakinetoplastina</taxon>
        <taxon>Eubodonida</taxon>
        <taxon>Bodonidae</taxon>
        <taxon>Bodo</taxon>
    </lineage>
</organism>
<keyword evidence="2" id="KW-0560">Oxidoreductase</keyword>
<dbReference type="Gene3D" id="2.60.120.620">
    <property type="entry name" value="q2cbj1_9rhob like domain"/>
    <property type="match status" value="1"/>
</dbReference>
<dbReference type="VEuPathDB" id="TriTrypDB:BSAL_47190"/>
<dbReference type="PANTHER" id="PTHR20883:SF48">
    <property type="entry name" value="ECTOINE DIOXYGENASE"/>
    <property type="match status" value="1"/>
</dbReference>
<name>A0A0S4JVH0_BODSA</name>